<feature type="transmembrane region" description="Helical" evidence="1">
    <location>
        <begin position="12"/>
        <end position="29"/>
    </location>
</feature>
<keyword evidence="1" id="KW-0812">Transmembrane</keyword>
<name>A0A3G3MIF6_9FLOR</name>
<dbReference type="SUPFAM" id="SSF74731">
    <property type="entry name" value="Ribosomal protein L20"/>
    <property type="match status" value="1"/>
</dbReference>
<feature type="transmembrane region" description="Helical" evidence="1">
    <location>
        <begin position="49"/>
        <end position="65"/>
    </location>
</feature>
<keyword evidence="1" id="KW-1133">Transmembrane helix</keyword>
<proteinExistence type="predicted"/>
<gene>
    <name evidence="2" type="primary">rpl20</name>
</gene>
<dbReference type="GO" id="GO:0005840">
    <property type="term" value="C:ribosome"/>
    <property type="evidence" value="ECO:0007669"/>
    <property type="project" value="UniProtKB-KW"/>
</dbReference>
<evidence type="ECO:0000256" key="1">
    <source>
        <dbReference type="SAM" id="Phobius"/>
    </source>
</evidence>
<organism evidence="2">
    <name type="scientific">Renouxia sp</name>
    <dbReference type="NCBI Taxonomy" id="2485823"/>
    <lineage>
        <taxon>Eukaryota</taxon>
        <taxon>Rhodophyta</taxon>
        <taxon>Florideophyceae</taxon>
        <taxon>Corallinophycidae</taxon>
        <taxon>Rhodogorgonales</taxon>
        <taxon>Rhodogorgonaceae</taxon>
        <taxon>Renouxia</taxon>
    </lineage>
</organism>
<dbReference type="EMBL" id="MH281622">
    <property type="protein sequence ID" value="AYR06610.1"/>
    <property type="molecule type" value="Genomic_DNA"/>
</dbReference>
<keyword evidence="1" id="KW-0472">Membrane</keyword>
<protein>
    <submittedName>
        <fullName evidence="2">Ribosomal protein L20</fullName>
    </submittedName>
</protein>
<keyword evidence="2" id="KW-0687">Ribonucleoprotein</keyword>
<dbReference type="AlphaFoldDB" id="A0A3G3MIF6"/>
<dbReference type="InterPro" id="IPR035566">
    <property type="entry name" value="Ribosomal_protein_bL20_C"/>
</dbReference>
<accession>A0A3G3MIF6</accession>
<keyword evidence="2" id="KW-0496">Mitochondrion</keyword>
<dbReference type="Gene3D" id="1.10.1900.20">
    <property type="entry name" value="Ribosomal protein L20"/>
    <property type="match status" value="1"/>
</dbReference>
<keyword evidence="2" id="KW-0689">Ribosomal protein</keyword>
<evidence type="ECO:0000313" key="2">
    <source>
        <dbReference type="EMBL" id="AYR06610.1"/>
    </source>
</evidence>
<reference evidence="2" key="1">
    <citation type="journal article" date="2018" name="Genome Biol. Evol.">
        <title>Mitochondrial and Plastid Genomes from Coralline Red Algae Provide Insights into the Incongruent Evolutionary Histories of Organelles.</title>
        <authorList>
            <person name="Lee J."/>
            <person name="Song H.J."/>
            <person name="In Park S."/>
            <person name="Lee Y.M."/>
            <person name="Jeong S.Y."/>
            <person name="Oh Cho T."/>
            <person name="Kim J.H."/>
            <person name="Choi H.G."/>
            <person name="Choi C.G."/>
            <person name="Nelson W.A."/>
            <person name="Fredericq S."/>
            <person name="Bhattacharya D."/>
            <person name="Su Yoon H."/>
        </authorList>
    </citation>
    <scope>NUCLEOTIDE SEQUENCE</scope>
</reference>
<sequence>MNRKIWIKRMKILNHISSIKFKLLIYFFSKQNIKLNKKIISTIVFEEKTILFILNYWLFCFYYRFY</sequence>
<geneLocation type="mitochondrion" evidence="2"/>